<feature type="transmembrane region" description="Helical" evidence="6">
    <location>
        <begin position="95"/>
        <end position="120"/>
    </location>
</feature>
<evidence type="ECO:0000256" key="2">
    <source>
        <dbReference type="ARBA" id="ARBA00022692"/>
    </source>
</evidence>
<dbReference type="GO" id="GO:0019911">
    <property type="term" value="F:structural constituent of myelin sheath"/>
    <property type="evidence" value="ECO:0007669"/>
    <property type="project" value="TreeGrafter"/>
</dbReference>
<evidence type="ECO:0000313" key="8">
    <source>
        <dbReference type="EMBL" id="LAA63530.1"/>
    </source>
</evidence>
<keyword evidence="2 5" id="KW-0812">Transmembrane</keyword>
<name>A0A2D4GUW8_MICCO</name>
<dbReference type="Pfam" id="PF01284">
    <property type="entry name" value="MARVEL"/>
    <property type="match status" value="1"/>
</dbReference>
<evidence type="ECO:0000256" key="6">
    <source>
        <dbReference type="SAM" id="Phobius"/>
    </source>
</evidence>
<evidence type="ECO:0000256" key="1">
    <source>
        <dbReference type="ARBA" id="ARBA00004141"/>
    </source>
</evidence>
<reference evidence="8" key="2">
    <citation type="submission" date="2017-11" db="EMBL/GenBank/DDBJ databases">
        <title>Coralsnake Venomics: Analyses of Venom Gland Transcriptomes and Proteomes of Six Brazilian Taxa.</title>
        <authorList>
            <person name="Aird S.D."/>
            <person name="Jorge da Silva N."/>
            <person name="Qiu L."/>
            <person name="Villar-Briones A."/>
            <person name="Aparecida-Saddi V."/>
            <person name="Campos-Telles M.P."/>
            <person name="Grau M."/>
            <person name="Mikheyev A.S."/>
        </authorList>
    </citation>
    <scope>NUCLEOTIDE SEQUENCE</scope>
    <source>
        <tissue evidence="8">Venom_gland</tissue>
    </source>
</reference>
<dbReference type="InterPro" id="IPR050578">
    <property type="entry name" value="MARVEL-CKLF_proteins"/>
</dbReference>
<dbReference type="PROSITE" id="PS51225">
    <property type="entry name" value="MARVEL"/>
    <property type="match status" value="1"/>
</dbReference>
<reference evidence="8" key="1">
    <citation type="submission" date="2017-07" db="EMBL/GenBank/DDBJ databases">
        <authorList>
            <person name="Mikheyev A."/>
            <person name="Grau M."/>
        </authorList>
    </citation>
    <scope>NUCLEOTIDE SEQUENCE</scope>
    <source>
        <tissue evidence="8">Venom_gland</tissue>
    </source>
</reference>
<dbReference type="PANTHER" id="PTHR22776">
    <property type="entry name" value="MARVEL-CONTAINING POTENTIAL LIPID RAFT-ASSOCIATED PROTEIN"/>
    <property type="match status" value="1"/>
</dbReference>
<evidence type="ECO:0000256" key="3">
    <source>
        <dbReference type="ARBA" id="ARBA00022989"/>
    </source>
</evidence>
<dbReference type="GO" id="GO:0042552">
    <property type="term" value="P:myelination"/>
    <property type="evidence" value="ECO:0007669"/>
    <property type="project" value="TreeGrafter"/>
</dbReference>
<dbReference type="InterPro" id="IPR008253">
    <property type="entry name" value="Marvel"/>
</dbReference>
<evidence type="ECO:0000256" key="5">
    <source>
        <dbReference type="PROSITE-ProRule" id="PRU00581"/>
    </source>
</evidence>
<keyword evidence="4 5" id="KW-0472">Membrane</keyword>
<evidence type="ECO:0000259" key="7">
    <source>
        <dbReference type="PROSITE" id="PS51225"/>
    </source>
</evidence>
<accession>A0A2D4GUW8</accession>
<protein>
    <recommendedName>
        <fullName evidence="7">MARVEL domain-containing protein</fullName>
    </recommendedName>
</protein>
<organism evidence="8">
    <name type="scientific">Micrurus corallinus</name>
    <name type="common">Brazilian coral snake</name>
    <dbReference type="NCBI Taxonomy" id="54390"/>
    <lineage>
        <taxon>Eukaryota</taxon>
        <taxon>Metazoa</taxon>
        <taxon>Chordata</taxon>
        <taxon>Craniata</taxon>
        <taxon>Vertebrata</taxon>
        <taxon>Euteleostomi</taxon>
        <taxon>Lepidosauria</taxon>
        <taxon>Squamata</taxon>
        <taxon>Bifurcata</taxon>
        <taxon>Unidentata</taxon>
        <taxon>Episquamata</taxon>
        <taxon>Toxicofera</taxon>
        <taxon>Serpentes</taxon>
        <taxon>Colubroidea</taxon>
        <taxon>Elapidae</taxon>
        <taxon>Elapinae</taxon>
        <taxon>Micrurus</taxon>
    </lineage>
</organism>
<dbReference type="AlphaFoldDB" id="A0A2D4GUW8"/>
<comment type="subcellular location">
    <subcellularLocation>
        <location evidence="1">Membrane</location>
        <topology evidence="1">Multi-pass membrane protein</topology>
    </subcellularLocation>
</comment>
<feature type="transmembrane region" description="Helical" evidence="6">
    <location>
        <begin position="58"/>
        <end position="83"/>
    </location>
</feature>
<feature type="domain" description="MARVEL" evidence="7">
    <location>
        <begin position="27"/>
        <end position="168"/>
    </location>
</feature>
<dbReference type="PANTHER" id="PTHR22776:SF28">
    <property type="entry name" value="MARVEL DOMAIN-CONTAINING PROTEIN 1"/>
    <property type="match status" value="1"/>
</dbReference>
<proteinExistence type="predicted"/>
<sequence>MPLPPPPSSPPPPCPASRESLSLNRPFLRSLLGWLRIAQLLLGAVCWVTLAAHKYEGATYFAVFAAVLVWLLTLVLFGLSLLGRWTLIPVLGTHWLLTNILHDLLLGVIFFTAAAGIIGYKARSISYCTLRGYSRPCSYTAYLVAAIFAGKTAFLYLLSGLYCLVRRFQGHRDII</sequence>
<evidence type="ECO:0000256" key="4">
    <source>
        <dbReference type="ARBA" id="ARBA00023136"/>
    </source>
</evidence>
<dbReference type="EMBL" id="IACJ01150681">
    <property type="protein sequence ID" value="LAA63530.1"/>
    <property type="molecule type" value="Transcribed_RNA"/>
</dbReference>
<dbReference type="GO" id="GO:0016020">
    <property type="term" value="C:membrane"/>
    <property type="evidence" value="ECO:0007669"/>
    <property type="project" value="UniProtKB-SubCell"/>
</dbReference>
<keyword evidence="3 6" id="KW-1133">Transmembrane helix</keyword>
<feature type="transmembrane region" description="Helical" evidence="6">
    <location>
        <begin position="140"/>
        <end position="165"/>
    </location>
</feature>
<feature type="transmembrane region" description="Helical" evidence="6">
    <location>
        <begin position="31"/>
        <end position="52"/>
    </location>
</feature>